<evidence type="ECO:0000256" key="2">
    <source>
        <dbReference type="ARBA" id="ARBA00023125"/>
    </source>
</evidence>
<dbReference type="InterPro" id="IPR009057">
    <property type="entry name" value="Homeodomain-like_sf"/>
</dbReference>
<dbReference type="PROSITE" id="PS00041">
    <property type="entry name" value="HTH_ARAC_FAMILY_1"/>
    <property type="match status" value="1"/>
</dbReference>
<dbReference type="Proteomes" id="UP000265750">
    <property type="component" value="Unassembled WGS sequence"/>
</dbReference>
<dbReference type="Pfam" id="PF12852">
    <property type="entry name" value="Cupin_6"/>
    <property type="match status" value="1"/>
</dbReference>
<evidence type="ECO:0000256" key="1">
    <source>
        <dbReference type="ARBA" id="ARBA00023015"/>
    </source>
</evidence>
<dbReference type="AlphaFoldDB" id="A0A3A1WH98"/>
<organism evidence="6 7">
    <name type="scientific">Aureimonas flava</name>
    <dbReference type="NCBI Taxonomy" id="2320271"/>
    <lineage>
        <taxon>Bacteria</taxon>
        <taxon>Pseudomonadati</taxon>
        <taxon>Pseudomonadota</taxon>
        <taxon>Alphaproteobacteria</taxon>
        <taxon>Hyphomicrobiales</taxon>
        <taxon>Aurantimonadaceae</taxon>
        <taxon>Aureimonas</taxon>
    </lineage>
</organism>
<dbReference type="PRINTS" id="PR00032">
    <property type="entry name" value="HTHARAC"/>
</dbReference>
<dbReference type="InterPro" id="IPR018060">
    <property type="entry name" value="HTH_AraC"/>
</dbReference>
<dbReference type="RefSeq" id="WP_119541095.1">
    <property type="nucleotide sequence ID" value="NZ_QYRN01000009.1"/>
</dbReference>
<dbReference type="GO" id="GO:0003700">
    <property type="term" value="F:DNA-binding transcription factor activity"/>
    <property type="evidence" value="ECO:0007669"/>
    <property type="project" value="InterPro"/>
</dbReference>
<dbReference type="InterPro" id="IPR050204">
    <property type="entry name" value="AraC_XylS_family_regulators"/>
</dbReference>
<comment type="caution">
    <text evidence="6">The sequence shown here is derived from an EMBL/GenBank/DDBJ whole genome shotgun (WGS) entry which is preliminary data.</text>
</comment>
<sequence>MQTDLLDRLLVTLAVRVRSFSVCRIQQGWRLDFSPFDAITIHYVLRGSGSLQVGDGPWQSFSPHSIIIIPSRQRHMLGEADDFLGEARAEDHCALHADGLVRFTAGDGSPDTLLVCGQIADTHTGALGLFELFQGPIVEDFAANAILQGSFELMLAEVAAPGVGTQAMTEVLMKQCLILLLRQHLTAETISSPLMTAFREPKLAPAVIAILETPGAAFTVESLATLSGMSRAAFAERFSDVFHQGPMEFVQQVRLRIAARLLGGTDLPVKVIATTIGYASRSAFSRAFEAMYAVAPSNYRRFGGQEEAEPEPVDQSNPA</sequence>
<dbReference type="SMART" id="SM00342">
    <property type="entry name" value="HTH_ARAC"/>
    <property type="match status" value="1"/>
</dbReference>
<dbReference type="InterPro" id="IPR018062">
    <property type="entry name" value="HTH_AraC-typ_CS"/>
</dbReference>
<dbReference type="InterPro" id="IPR032783">
    <property type="entry name" value="AraC_lig"/>
</dbReference>
<accession>A0A3A1WH98</accession>
<dbReference type="PROSITE" id="PS01124">
    <property type="entry name" value="HTH_ARAC_FAMILY_2"/>
    <property type="match status" value="1"/>
</dbReference>
<evidence type="ECO:0000256" key="3">
    <source>
        <dbReference type="ARBA" id="ARBA00023159"/>
    </source>
</evidence>
<dbReference type="InterPro" id="IPR037923">
    <property type="entry name" value="HTH-like"/>
</dbReference>
<keyword evidence="7" id="KW-1185">Reference proteome</keyword>
<evidence type="ECO:0000313" key="6">
    <source>
        <dbReference type="EMBL" id="RIX98704.1"/>
    </source>
</evidence>
<evidence type="ECO:0000256" key="4">
    <source>
        <dbReference type="ARBA" id="ARBA00023163"/>
    </source>
</evidence>
<proteinExistence type="predicted"/>
<protein>
    <submittedName>
        <fullName evidence="6">AraC family transcriptional regulator</fullName>
    </submittedName>
</protein>
<dbReference type="PANTHER" id="PTHR46796:SF7">
    <property type="entry name" value="ARAC FAMILY TRANSCRIPTIONAL REGULATOR"/>
    <property type="match status" value="1"/>
</dbReference>
<keyword evidence="4" id="KW-0804">Transcription</keyword>
<dbReference type="Pfam" id="PF12833">
    <property type="entry name" value="HTH_18"/>
    <property type="match status" value="1"/>
</dbReference>
<gene>
    <name evidence="6" type="ORF">D3218_16060</name>
</gene>
<evidence type="ECO:0000259" key="5">
    <source>
        <dbReference type="PROSITE" id="PS01124"/>
    </source>
</evidence>
<evidence type="ECO:0000313" key="7">
    <source>
        <dbReference type="Proteomes" id="UP000265750"/>
    </source>
</evidence>
<dbReference type="SUPFAM" id="SSF51215">
    <property type="entry name" value="Regulatory protein AraC"/>
    <property type="match status" value="1"/>
</dbReference>
<dbReference type="Gene3D" id="1.10.10.60">
    <property type="entry name" value="Homeodomain-like"/>
    <property type="match status" value="2"/>
</dbReference>
<keyword evidence="3" id="KW-0010">Activator</keyword>
<dbReference type="GO" id="GO:0043565">
    <property type="term" value="F:sequence-specific DNA binding"/>
    <property type="evidence" value="ECO:0007669"/>
    <property type="project" value="InterPro"/>
</dbReference>
<name>A0A3A1WH98_9HYPH</name>
<dbReference type="PANTHER" id="PTHR46796">
    <property type="entry name" value="HTH-TYPE TRANSCRIPTIONAL ACTIVATOR RHAS-RELATED"/>
    <property type="match status" value="1"/>
</dbReference>
<dbReference type="EMBL" id="QYRN01000009">
    <property type="protein sequence ID" value="RIX98704.1"/>
    <property type="molecule type" value="Genomic_DNA"/>
</dbReference>
<dbReference type="OrthoDB" id="9783876at2"/>
<dbReference type="InterPro" id="IPR020449">
    <property type="entry name" value="Tscrpt_reg_AraC-type_HTH"/>
</dbReference>
<reference evidence="7" key="1">
    <citation type="submission" date="2018-09" db="EMBL/GenBank/DDBJ databases">
        <authorList>
            <person name="Tuo L."/>
        </authorList>
    </citation>
    <scope>NUCLEOTIDE SEQUENCE [LARGE SCALE GENOMIC DNA]</scope>
    <source>
        <strain evidence="7">M2BS4Y-1</strain>
    </source>
</reference>
<keyword evidence="2" id="KW-0238">DNA-binding</keyword>
<feature type="domain" description="HTH araC/xylS-type" evidence="5">
    <location>
        <begin position="201"/>
        <end position="302"/>
    </location>
</feature>
<keyword evidence="1" id="KW-0805">Transcription regulation</keyword>
<dbReference type="SUPFAM" id="SSF46689">
    <property type="entry name" value="Homeodomain-like"/>
    <property type="match status" value="1"/>
</dbReference>